<dbReference type="SUPFAM" id="SSF81296">
    <property type="entry name" value="E set domains"/>
    <property type="match status" value="1"/>
</dbReference>
<name>A0A7X3MII3_9FIRM</name>
<dbReference type="CDD" id="cd11326">
    <property type="entry name" value="AmyAc_Glg_debranch"/>
    <property type="match status" value="1"/>
</dbReference>
<dbReference type="Pfam" id="PF02922">
    <property type="entry name" value="CBM_48"/>
    <property type="match status" value="1"/>
</dbReference>
<dbReference type="InterPro" id="IPR013783">
    <property type="entry name" value="Ig-like_fold"/>
</dbReference>
<dbReference type="Gene3D" id="2.60.40.10">
    <property type="entry name" value="Immunoglobulins"/>
    <property type="match status" value="1"/>
</dbReference>
<feature type="domain" description="Glycosyl hydrolase family 13 catalytic" evidence="3">
    <location>
        <begin position="189"/>
        <end position="598"/>
    </location>
</feature>
<dbReference type="InterPro" id="IPR013780">
    <property type="entry name" value="Glyco_hydro_b"/>
</dbReference>
<dbReference type="GO" id="GO:0004553">
    <property type="term" value="F:hydrolase activity, hydrolyzing O-glycosyl compounds"/>
    <property type="evidence" value="ECO:0007669"/>
    <property type="project" value="InterPro"/>
</dbReference>
<dbReference type="SMART" id="SM00642">
    <property type="entry name" value="Aamy"/>
    <property type="match status" value="1"/>
</dbReference>
<dbReference type="CDD" id="cd11234">
    <property type="entry name" value="E_set_GDE_N"/>
    <property type="match status" value="1"/>
</dbReference>
<proteinExistence type="inferred from homology"/>
<protein>
    <submittedName>
        <fullName evidence="4">Glycogen debranching enzyme</fullName>
    </submittedName>
</protein>
<dbReference type="InterPro" id="IPR017853">
    <property type="entry name" value="GH"/>
</dbReference>
<keyword evidence="5" id="KW-1185">Reference proteome</keyword>
<reference evidence="4 5" key="1">
    <citation type="submission" date="2019-12" db="EMBL/GenBank/DDBJ databases">
        <title>Sporaefaciens musculi gen. nov., sp. nov., a novel bacterium isolated from the caecum of an obese mouse.</title>
        <authorList>
            <person name="Rasmussen T.S."/>
            <person name="Streidl T."/>
            <person name="Hitch T.C.A."/>
            <person name="Wortmann E."/>
            <person name="Deptula P."/>
            <person name="Hansen M."/>
            <person name="Nielsen D.S."/>
            <person name="Clavel T."/>
            <person name="Vogensen F.K."/>
        </authorList>
    </citation>
    <scope>NUCLEOTIDE SEQUENCE [LARGE SCALE GENOMIC DNA]</scope>
    <source>
        <strain evidence="4 5">WCA-9-b2</strain>
    </source>
</reference>
<organism evidence="4 5">
    <name type="scientific">Sporofaciens musculi</name>
    <dbReference type="NCBI Taxonomy" id="2681861"/>
    <lineage>
        <taxon>Bacteria</taxon>
        <taxon>Bacillati</taxon>
        <taxon>Bacillota</taxon>
        <taxon>Clostridia</taxon>
        <taxon>Lachnospirales</taxon>
        <taxon>Lachnospiraceae</taxon>
        <taxon>Sporofaciens</taxon>
    </lineage>
</organism>
<dbReference type="SUPFAM" id="SSF51445">
    <property type="entry name" value="(Trans)glycosidases"/>
    <property type="match status" value="1"/>
</dbReference>
<feature type="compositionally biased region" description="Polar residues" evidence="2">
    <location>
        <begin position="1"/>
        <end position="16"/>
    </location>
</feature>
<comment type="caution">
    <text evidence="4">The sequence shown here is derived from an EMBL/GenBank/DDBJ whole genome shotgun (WGS) entry which is preliminary data.</text>
</comment>
<dbReference type="Proteomes" id="UP000460412">
    <property type="component" value="Unassembled WGS sequence"/>
</dbReference>
<evidence type="ECO:0000256" key="2">
    <source>
        <dbReference type="SAM" id="MobiDB-lite"/>
    </source>
</evidence>
<accession>A0A7X3MII3</accession>
<dbReference type="SUPFAM" id="SSF51011">
    <property type="entry name" value="Glycosyl hydrolase domain"/>
    <property type="match status" value="1"/>
</dbReference>
<evidence type="ECO:0000256" key="1">
    <source>
        <dbReference type="ARBA" id="ARBA00008061"/>
    </source>
</evidence>
<sequence>MSNSEPITSTHMTPQEQPAGKATNFGLPRTIHLVPMDYISGFEVRPGFYEINGATAIPGGVNFTVYSHGATSIELLLFHRAKEEPFAILPFPKHYRIGNVYSMIVFKLNIEDFEYAYRVDGPYEPEKGLIFNKNKYLLDPYARAVSGQSQWGDSSPRGQHYKARVVKDDFDWGSIAPPLLPTEDLIIYELHVRGFTKHGSSGVLHPGTFDGLLEKLPHLLELGVNVVELMPIFEFDEMQDYREVDGEKLYNYWGYNTVSFFSPNTSYSSYREHNREGNELKHLIQVFNQHGIEVYLDVVFNHTAEGNEHGPFFSFKGFDNNIYYLLTPEGYYYNFSGCGNSLNCNHPIVRQMILDCLRYWVNTYRVNGFRFDLASILGRNEDGSPMNKPPLLQALAFDPILGDVKLIAEAWDADGLYQVGTFPSWNRWAEWNGRYRDDMRRYLKGDEGMAQAAALRLVGSHDIYEIDTRGNASVNFITCHDGFTLYDLYSYNEKHNEKNGWNNTDGSNDNHSWNCGVEGDTDDPEILALRKRMIRNAFAILMCSRGIPMFLAGDEFCNTQFGNNNSYCQDNITSWLDWRLLEKNRDIFQFFKYMINFRKTHRLLRTNVSNGVNGFPDVSFHGVKPWCEHFAGYDRYIGVMFTGQEKSSGPQFIYIASNAYWEEVEVTLPELPISMCWKVVVDTWEEYQKPYALYSDKITLGPRSLMVVLGE</sequence>
<gene>
    <name evidence="4" type="ORF">GN277_16910</name>
</gene>
<evidence type="ECO:0000313" key="5">
    <source>
        <dbReference type="Proteomes" id="UP000460412"/>
    </source>
</evidence>
<dbReference type="Gene3D" id="3.20.20.80">
    <property type="entry name" value="Glycosidases"/>
    <property type="match status" value="1"/>
</dbReference>
<dbReference type="EMBL" id="WUQX01000001">
    <property type="protein sequence ID" value="MXP77002.1"/>
    <property type="molecule type" value="Genomic_DNA"/>
</dbReference>
<dbReference type="AlphaFoldDB" id="A0A7X3MII3"/>
<evidence type="ECO:0000259" key="3">
    <source>
        <dbReference type="SMART" id="SM00642"/>
    </source>
</evidence>
<evidence type="ECO:0000313" key="4">
    <source>
        <dbReference type="EMBL" id="MXP77002.1"/>
    </source>
</evidence>
<dbReference type="InterPro" id="IPR004193">
    <property type="entry name" value="Glyco_hydro_13_N"/>
</dbReference>
<dbReference type="Gene3D" id="2.60.40.1180">
    <property type="entry name" value="Golgi alpha-mannosidase II"/>
    <property type="match status" value="1"/>
</dbReference>
<dbReference type="InterPro" id="IPR014756">
    <property type="entry name" value="Ig_E-set"/>
</dbReference>
<dbReference type="InterPro" id="IPR006047">
    <property type="entry name" value="GH13_cat_dom"/>
</dbReference>
<comment type="similarity">
    <text evidence="1">Belongs to the glycosyl hydrolase 13 family.</text>
</comment>
<dbReference type="GO" id="GO:0005975">
    <property type="term" value="P:carbohydrate metabolic process"/>
    <property type="evidence" value="ECO:0007669"/>
    <property type="project" value="InterPro"/>
</dbReference>
<feature type="region of interest" description="Disordered" evidence="2">
    <location>
        <begin position="1"/>
        <end position="22"/>
    </location>
</feature>
<dbReference type="Pfam" id="PF00128">
    <property type="entry name" value="Alpha-amylase"/>
    <property type="match status" value="2"/>
</dbReference>
<dbReference type="PANTHER" id="PTHR43002">
    <property type="entry name" value="GLYCOGEN DEBRANCHING ENZYME"/>
    <property type="match status" value="1"/>
</dbReference>